<dbReference type="PANTHER" id="PTHR31350:SF21">
    <property type="entry name" value="F-BOX ONLY PROTEIN 21"/>
    <property type="match status" value="1"/>
</dbReference>
<dbReference type="InterPro" id="IPR032698">
    <property type="entry name" value="SirB1_N"/>
</dbReference>
<evidence type="ECO:0000256" key="1">
    <source>
        <dbReference type="ARBA" id="ARBA00007100"/>
    </source>
</evidence>
<evidence type="ECO:0000313" key="3">
    <source>
        <dbReference type="EMBL" id="KLV01416.1"/>
    </source>
</evidence>
<keyword evidence="4" id="KW-1185">Reference proteome</keyword>
<protein>
    <recommendedName>
        <fullName evidence="2">Protein SirB1 N-terminal domain-containing protein</fullName>
    </recommendedName>
</protein>
<dbReference type="Proteomes" id="UP000036097">
    <property type="component" value="Unassembled WGS sequence"/>
</dbReference>
<dbReference type="RefSeq" id="WP_047881115.1">
    <property type="nucleotide sequence ID" value="NZ_LDOT01000054.1"/>
</dbReference>
<dbReference type="Pfam" id="PF13369">
    <property type="entry name" value="Transglut_core2"/>
    <property type="match status" value="1"/>
</dbReference>
<comment type="similarity">
    <text evidence="1">Belongs to the UPF0162 family.</text>
</comment>
<reference evidence="3 4" key="1">
    <citation type="submission" date="2015-05" db="EMBL/GenBank/DDBJ databases">
        <title>Photobacterium galathea sp. nov.</title>
        <authorList>
            <person name="Machado H."/>
            <person name="Gram L."/>
        </authorList>
    </citation>
    <scope>NUCLEOTIDE SEQUENCE [LARGE SCALE GENOMIC DNA]</scope>
    <source>
        <strain evidence="3 4">CGMCC 1.12159</strain>
    </source>
</reference>
<dbReference type="PANTHER" id="PTHR31350">
    <property type="entry name" value="SI:DKEY-261L7.2"/>
    <property type="match status" value="1"/>
</dbReference>
<organism evidence="3 4">
    <name type="scientific">Photobacterium aquae</name>
    <dbReference type="NCBI Taxonomy" id="1195763"/>
    <lineage>
        <taxon>Bacteria</taxon>
        <taxon>Pseudomonadati</taxon>
        <taxon>Pseudomonadota</taxon>
        <taxon>Gammaproteobacteria</taxon>
        <taxon>Vibrionales</taxon>
        <taxon>Vibrionaceae</taxon>
        <taxon>Photobacterium</taxon>
    </lineage>
</organism>
<dbReference type="AlphaFoldDB" id="A0A0J1GP65"/>
<name>A0A0J1GP65_9GAMM</name>
<accession>A0A0J1GP65</accession>
<dbReference type="OrthoDB" id="232498at2"/>
<dbReference type="EMBL" id="LDOT01000054">
    <property type="protein sequence ID" value="KLV01416.1"/>
    <property type="molecule type" value="Genomic_DNA"/>
</dbReference>
<dbReference type="Pfam" id="PF13371">
    <property type="entry name" value="TPR_9"/>
    <property type="match status" value="1"/>
</dbReference>
<dbReference type="PATRIC" id="fig|1195763.3.peg.4777"/>
<feature type="domain" description="Protein SirB1 N-terminal" evidence="2">
    <location>
        <begin position="34"/>
        <end position="184"/>
    </location>
</feature>
<proteinExistence type="inferred from homology"/>
<evidence type="ECO:0000259" key="2">
    <source>
        <dbReference type="Pfam" id="PF13369"/>
    </source>
</evidence>
<dbReference type="STRING" id="1195763.ABT56_22295"/>
<comment type="caution">
    <text evidence="3">The sequence shown here is derived from an EMBL/GenBank/DDBJ whole genome shotgun (WGS) entry which is preliminary data.</text>
</comment>
<gene>
    <name evidence="3" type="ORF">ABT56_22295</name>
</gene>
<sequence length="270" mass="30952">MLRFTEQELELVPLVEGALEITAAVAPGFPAGWVKIQLEKMAQEAEHALLDEPNAYLRLEGLIRLFYREWGFAGDHEQYYSSENIYLDKVLERKRGIPVSLGALFLYVADRLELPVAGICFPTQFVIKVDWPEREAQYINPFDGEFVSKRTMGAWLKGHRGPFSELRSEYFTLASNSDVLARWLTVMKSSFLREGLFAEALRCSDVVLDTFRPGDPHEIRDRGFIYQQLECDHAAAMDFEYFIEQCPQDPAAELLKLQVEELSKVPLTLH</sequence>
<evidence type="ECO:0000313" key="4">
    <source>
        <dbReference type="Proteomes" id="UP000036097"/>
    </source>
</evidence>